<accession>A0A1W5S628</accession>
<dbReference type="InterPro" id="IPR020991">
    <property type="entry name" value="Connector_podovirus"/>
</dbReference>
<evidence type="ECO:0000256" key="7">
    <source>
        <dbReference type="ARBA" id="ARBA00022950"/>
    </source>
</evidence>
<dbReference type="GeneID" id="54980175"/>
<evidence type="ECO:0000313" key="11">
    <source>
        <dbReference type="EMBL" id="ARB11251.1"/>
    </source>
</evidence>
<keyword evidence="5" id="KW-1188">Viral release from host cell</keyword>
<dbReference type="Pfam" id="PF12236">
    <property type="entry name" value="Head-tail_con"/>
    <property type="match status" value="1"/>
</dbReference>
<dbReference type="EMBL" id="KY626176">
    <property type="protein sequence ID" value="ARB11251.1"/>
    <property type="molecule type" value="Genomic_DNA"/>
</dbReference>
<evidence type="ECO:0000256" key="1">
    <source>
        <dbReference type="ARBA" id="ARBA00003421"/>
    </source>
</evidence>
<keyword evidence="7" id="KW-0118">Viral capsid assembly</keyword>
<reference evidence="12" key="1">
    <citation type="submission" date="2017-02" db="EMBL/GenBank/DDBJ databases">
        <authorList>
            <person name="Lucas-Elio P."/>
            <person name="Silas S."/>
            <person name="Fire A.Z."/>
            <person name="Sanchez-Amat A."/>
        </authorList>
    </citation>
    <scope>NUCLEOTIDE SEQUENCE [LARGE SCALE GENOMIC DNA]</scope>
</reference>
<name>A0A1W5S628_9CAUD</name>
<evidence type="ECO:0000256" key="9">
    <source>
        <dbReference type="ARBA" id="ARBA00023219"/>
    </source>
</evidence>
<dbReference type="GO" id="GO:0099002">
    <property type="term" value="P:symbiont genome ejection through host cell envelope, short tail mechanism"/>
    <property type="evidence" value="ECO:0007669"/>
    <property type="project" value="UniProtKB-KW"/>
</dbReference>
<evidence type="ECO:0000256" key="5">
    <source>
        <dbReference type="ARBA" id="ARBA00022612"/>
    </source>
</evidence>
<comment type="subcellular location">
    <subcellularLocation>
        <location evidence="2">Virion</location>
    </subcellularLocation>
</comment>
<keyword evidence="9" id="KW-0231">Viral genome packaging</keyword>
<keyword evidence="3" id="KW-1244">Viral short tail ejection system</keyword>
<keyword evidence="4" id="KW-1162">Viral penetration into host cytoplasm</keyword>
<keyword evidence="10" id="KW-1160">Virus entry into host cell</keyword>
<evidence type="ECO:0000256" key="2">
    <source>
        <dbReference type="ARBA" id="ARBA00004328"/>
    </source>
</evidence>
<dbReference type="Proteomes" id="UP000224896">
    <property type="component" value="Segment"/>
</dbReference>
<evidence type="ECO:0000256" key="8">
    <source>
        <dbReference type="ARBA" id="ARBA00023009"/>
    </source>
</evidence>
<organism evidence="11 12">
    <name type="scientific">Marinomonas phage CPP1m</name>
    <dbReference type="NCBI Taxonomy" id="1965370"/>
    <lineage>
        <taxon>Viruses</taxon>
        <taxon>Duplodnaviria</taxon>
        <taxon>Heunggongvirae</taxon>
        <taxon>Uroviricota</taxon>
        <taxon>Caudoviricetes</taxon>
        <taxon>Autographivirales</taxon>
        <taxon>Autosignataviridae</taxon>
        <taxon>Colwellvirinae</taxon>
        <taxon>Murciavirus</taxon>
        <taxon>Murciavirus CPP1m</taxon>
    </lineage>
</organism>
<evidence type="ECO:0000256" key="4">
    <source>
        <dbReference type="ARBA" id="ARBA00022595"/>
    </source>
</evidence>
<evidence type="ECO:0000256" key="6">
    <source>
        <dbReference type="ARBA" id="ARBA00022844"/>
    </source>
</evidence>
<sequence>MANGYKPEVIQSEPYLDLTKDSKVHKRRPKDDKTIENRYKKLSAKREPFLERARAFSNYTIPNLYPLSFEGDNQGDGTEQTGWQSIGAQCVSNLTNKLVMTLFPPHSTFARLEITPEAKKVLREEDINEIEQSKSLVNVEKEAMLEHERIAGRVAIGEAAKHLLVGGTTCLYMPKEGNLINYPMTRFVNRRDKSGKLLELITEEEKALDTFDEETQAVLKRSPMYDPSKDSNVRLYTKVSLKKGMYFIEQEAYGVQIGKSYRVTEENNPFLVLRWESNYGEDYGRSLVEQFAGDFHAVQFLSEAIAKGMILMADIKYLVKAGATTDVDHLINSPTGEFVTGNLDDIGVLQLEKYADFTPIASVLDKYERRVGSAFLLGRAVQRDAERVTQAEIRRDAIEMEQSLGGAYSLLANTLQRPYFRLLLNRINFELPERLVSTVLLTGIEALSKLSDADKYEQWSIAMQQGAALPEPIQAYVKWRDFATYHANQLSYDLPFLMTEEEYGEKMKAMKEQQQQQAIQEAGVKAAPQMAGAIMKQE</sequence>
<keyword evidence="12" id="KW-1185">Reference proteome</keyword>
<dbReference type="RefSeq" id="YP_009790021.1">
    <property type="nucleotide sequence ID" value="NC_047821.1"/>
</dbReference>
<evidence type="ECO:0000256" key="3">
    <source>
        <dbReference type="ARBA" id="ARBA00022470"/>
    </source>
</evidence>
<dbReference type="GO" id="GO:0044423">
    <property type="term" value="C:virion component"/>
    <property type="evidence" value="ECO:0007669"/>
    <property type="project" value="UniProtKB-KW"/>
</dbReference>
<protein>
    <submittedName>
        <fullName evidence="11">Collar/head-to-tail joining protein</fullName>
    </submittedName>
</protein>
<proteinExistence type="predicted"/>
<dbReference type="KEGG" id="vg:54980175"/>
<keyword evidence="8" id="KW-1171">Viral genome ejection through host cell envelope</keyword>
<evidence type="ECO:0000313" key="12">
    <source>
        <dbReference type="Proteomes" id="UP000224896"/>
    </source>
</evidence>
<evidence type="ECO:0000256" key="10">
    <source>
        <dbReference type="ARBA" id="ARBA00023296"/>
    </source>
</evidence>
<keyword evidence="6" id="KW-0946">Virion</keyword>
<comment type="function">
    <text evidence="1">Forms the portal vertex of the capsid. This portal plays critical roles in head assembly, genome packaging, neck/tail attachment, and genome ejection. The portal protein multimerizes as a single ring-shaped homododecamer arranged around a central channel.</text>
</comment>